<dbReference type="EMBL" id="JAOYFB010000039">
    <property type="protein sequence ID" value="KAK4029570.1"/>
    <property type="molecule type" value="Genomic_DNA"/>
</dbReference>
<proteinExistence type="predicted"/>
<accession>A0ABR0AWQ4</accession>
<keyword evidence="2" id="KW-1185">Reference proteome</keyword>
<name>A0ABR0AWQ4_9CRUS</name>
<organism evidence="1 2">
    <name type="scientific">Daphnia magna</name>
    <dbReference type="NCBI Taxonomy" id="35525"/>
    <lineage>
        <taxon>Eukaryota</taxon>
        <taxon>Metazoa</taxon>
        <taxon>Ecdysozoa</taxon>
        <taxon>Arthropoda</taxon>
        <taxon>Crustacea</taxon>
        <taxon>Branchiopoda</taxon>
        <taxon>Diplostraca</taxon>
        <taxon>Cladocera</taxon>
        <taxon>Anomopoda</taxon>
        <taxon>Daphniidae</taxon>
        <taxon>Daphnia</taxon>
    </lineage>
</organism>
<dbReference type="Proteomes" id="UP001234178">
    <property type="component" value="Unassembled WGS sequence"/>
</dbReference>
<sequence length="72" mass="7862">MDDTCKMSMAAQLFSVCNNHQTNETIISNRKIDSGTGRALYYPPLQSQLIVIVARNADGSAGSRSGQTDQRK</sequence>
<reference evidence="1 2" key="1">
    <citation type="journal article" date="2023" name="Nucleic Acids Res.">
        <title>The hologenome of Daphnia magna reveals possible DNA methylation and microbiome-mediated evolution of the host genome.</title>
        <authorList>
            <person name="Chaturvedi A."/>
            <person name="Li X."/>
            <person name="Dhandapani V."/>
            <person name="Marshall H."/>
            <person name="Kissane S."/>
            <person name="Cuenca-Cambronero M."/>
            <person name="Asole G."/>
            <person name="Calvet F."/>
            <person name="Ruiz-Romero M."/>
            <person name="Marangio P."/>
            <person name="Guigo R."/>
            <person name="Rago D."/>
            <person name="Mirbahai L."/>
            <person name="Eastwood N."/>
            <person name="Colbourne J.K."/>
            <person name="Zhou J."/>
            <person name="Mallon E."/>
            <person name="Orsini L."/>
        </authorList>
    </citation>
    <scope>NUCLEOTIDE SEQUENCE [LARGE SCALE GENOMIC DNA]</scope>
    <source>
        <strain evidence="1">LRV0_1</strain>
    </source>
</reference>
<protein>
    <submittedName>
        <fullName evidence="1">Uncharacterized protein</fullName>
    </submittedName>
</protein>
<evidence type="ECO:0000313" key="2">
    <source>
        <dbReference type="Proteomes" id="UP001234178"/>
    </source>
</evidence>
<comment type="caution">
    <text evidence="1">The sequence shown here is derived from an EMBL/GenBank/DDBJ whole genome shotgun (WGS) entry which is preliminary data.</text>
</comment>
<gene>
    <name evidence="1" type="ORF">OUZ56_022549</name>
</gene>
<evidence type="ECO:0000313" key="1">
    <source>
        <dbReference type="EMBL" id="KAK4029570.1"/>
    </source>
</evidence>